<dbReference type="GO" id="GO:0008652">
    <property type="term" value="P:amino acid biosynthetic process"/>
    <property type="evidence" value="ECO:0007669"/>
    <property type="project" value="UniProtKB-ARBA"/>
</dbReference>
<dbReference type="RefSeq" id="WP_188881312.1">
    <property type="nucleotide sequence ID" value="NZ_BMPF01000002.1"/>
</dbReference>
<organism evidence="5 6">
    <name type="scientific">Halarchaeum grantii</name>
    <dbReference type="NCBI Taxonomy" id="1193105"/>
    <lineage>
        <taxon>Archaea</taxon>
        <taxon>Methanobacteriati</taxon>
        <taxon>Methanobacteriota</taxon>
        <taxon>Stenosarchaea group</taxon>
        <taxon>Halobacteria</taxon>
        <taxon>Halobacteriales</taxon>
        <taxon>Halobacteriaceae</taxon>
    </lineage>
</organism>
<comment type="similarity">
    <text evidence="2 4">Belongs to the class-IV pyridoxal-phosphate-dependent aminotransferase family.</text>
</comment>
<protein>
    <submittedName>
        <fullName evidence="5">4-amino-4-deoxychorismate lyase</fullName>
    </submittedName>
</protein>
<evidence type="ECO:0000256" key="3">
    <source>
        <dbReference type="ARBA" id="ARBA00022898"/>
    </source>
</evidence>
<dbReference type="GO" id="GO:0016829">
    <property type="term" value="F:lyase activity"/>
    <property type="evidence" value="ECO:0007669"/>
    <property type="project" value="UniProtKB-KW"/>
</dbReference>
<reference evidence="5 6" key="1">
    <citation type="journal article" date="2019" name="Int. J. Syst. Evol. Microbiol.">
        <title>The Global Catalogue of Microorganisms (GCM) 10K type strain sequencing project: providing services to taxonomists for standard genome sequencing and annotation.</title>
        <authorList>
            <consortium name="The Broad Institute Genomics Platform"/>
            <consortium name="The Broad Institute Genome Sequencing Center for Infectious Disease"/>
            <person name="Wu L."/>
            <person name="Ma J."/>
        </authorList>
    </citation>
    <scope>NUCLEOTIDE SEQUENCE [LARGE SCALE GENOMIC DNA]</scope>
    <source>
        <strain evidence="5 6">JCM 19585</strain>
    </source>
</reference>
<dbReference type="InterPro" id="IPR043132">
    <property type="entry name" value="BCAT-like_C"/>
</dbReference>
<dbReference type="InterPro" id="IPR001544">
    <property type="entry name" value="Aminotrans_IV"/>
</dbReference>
<keyword evidence="3" id="KW-0663">Pyridoxal phosphate</keyword>
<dbReference type="InterPro" id="IPR036038">
    <property type="entry name" value="Aminotransferase-like"/>
</dbReference>
<evidence type="ECO:0000313" key="6">
    <source>
        <dbReference type="Proteomes" id="UP000628840"/>
    </source>
</evidence>
<dbReference type="FunFam" id="3.20.10.10:FF:000002">
    <property type="entry name" value="D-alanine aminotransferase"/>
    <property type="match status" value="1"/>
</dbReference>
<dbReference type="Gene3D" id="3.30.470.10">
    <property type="match status" value="1"/>
</dbReference>
<dbReference type="SUPFAM" id="SSF56752">
    <property type="entry name" value="D-aminoacid aminotransferase-like PLP-dependent enzymes"/>
    <property type="match status" value="1"/>
</dbReference>
<dbReference type="InterPro" id="IPR050571">
    <property type="entry name" value="Class-IV_PLP-Dep_Aminotrnsfr"/>
</dbReference>
<comment type="caution">
    <text evidence="5">The sequence shown here is derived from an EMBL/GenBank/DDBJ whole genome shotgun (WGS) entry which is preliminary data.</text>
</comment>
<dbReference type="EMBL" id="BMPF01000002">
    <property type="protein sequence ID" value="GGL31326.1"/>
    <property type="molecule type" value="Genomic_DNA"/>
</dbReference>
<dbReference type="Pfam" id="PF01063">
    <property type="entry name" value="Aminotran_4"/>
    <property type="match status" value="1"/>
</dbReference>
<evidence type="ECO:0000256" key="1">
    <source>
        <dbReference type="ARBA" id="ARBA00001933"/>
    </source>
</evidence>
<dbReference type="OrthoDB" id="196861at2157"/>
<keyword evidence="5" id="KW-0456">Lyase</keyword>
<sequence>MRYHVAGELVDAADATVSVADRGFRYGDAGFETLRAYGGGVFRWDDHADRLAGTLDALGFDRYPDAADLRERVRETLAANELADAYVRVSVTRGAQGGKLTPGPADPTVVVVAKPLPRGGVAGEDVWDAPASARVIETRRVPSDALPASAKTHNYLNGVLARTELDGEDEALLRDTDGHLAEGATSNVFWVRDGTLHTPSLAGDVLPGVTRRVVLELAADAGIDVETGVYEPGALRHADEAFLTNTTWEVRPLVAVGDAALPVGPVTERLRDAFDRRVEATHY</sequence>
<dbReference type="CDD" id="cd00449">
    <property type="entry name" value="PLPDE_IV"/>
    <property type="match status" value="1"/>
</dbReference>
<evidence type="ECO:0000256" key="2">
    <source>
        <dbReference type="ARBA" id="ARBA00009320"/>
    </source>
</evidence>
<gene>
    <name evidence="5" type="ORF">GCM10009037_13800</name>
</gene>
<name>A0A830F1H8_9EURY</name>
<keyword evidence="6" id="KW-1185">Reference proteome</keyword>
<proteinExistence type="inferred from homology"/>
<dbReference type="InterPro" id="IPR043131">
    <property type="entry name" value="BCAT-like_N"/>
</dbReference>
<comment type="cofactor">
    <cofactor evidence="1">
        <name>pyridoxal 5'-phosphate</name>
        <dbReference type="ChEBI" id="CHEBI:597326"/>
    </cofactor>
</comment>
<dbReference type="PANTHER" id="PTHR42743">
    <property type="entry name" value="AMINO-ACID AMINOTRANSFERASE"/>
    <property type="match status" value="1"/>
</dbReference>
<dbReference type="PANTHER" id="PTHR42743:SF11">
    <property type="entry name" value="AMINODEOXYCHORISMATE LYASE"/>
    <property type="match status" value="1"/>
</dbReference>
<accession>A0A830F1H8</accession>
<dbReference type="Proteomes" id="UP000628840">
    <property type="component" value="Unassembled WGS sequence"/>
</dbReference>
<dbReference type="AlphaFoldDB" id="A0A830F1H8"/>
<dbReference type="GO" id="GO:0046394">
    <property type="term" value="P:carboxylic acid biosynthetic process"/>
    <property type="evidence" value="ECO:0007669"/>
    <property type="project" value="UniProtKB-ARBA"/>
</dbReference>
<dbReference type="Gene3D" id="3.20.10.10">
    <property type="entry name" value="D-amino Acid Aminotransferase, subunit A, domain 2"/>
    <property type="match status" value="1"/>
</dbReference>
<evidence type="ECO:0000256" key="4">
    <source>
        <dbReference type="RuleBase" id="RU004106"/>
    </source>
</evidence>
<dbReference type="PROSITE" id="PS00770">
    <property type="entry name" value="AA_TRANSFER_CLASS_4"/>
    <property type="match status" value="1"/>
</dbReference>
<evidence type="ECO:0000313" key="5">
    <source>
        <dbReference type="EMBL" id="GGL31326.1"/>
    </source>
</evidence>
<dbReference type="InterPro" id="IPR018300">
    <property type="entry name" value="Aminotrans_IV_CS"/>
</dbReference>